<dbReference type="Gene3D" id="3.20.20.150">
    <property type="entry name" value="Divalent-metal-dependent TIM barrel enzymes"/>
    <property type="match status" value="1"/>
</dbReference>
<name>A4XMY5_CALS8</name>
<dbReference type="SUPFAM" id="SSF51658">
    <property type="entry name" value="Xylose isomerase-like"/>
    <property type="match status" value="1"/>
</dbReference>
<dbReference type="eggNOG" id="COG1082">
    <property type="taxonomic scope" value="Bacteria"/>
</dbReference>
<dbReference type="OrthoDB" id="3185623at2"/>
<dbReference type="Pfam" id="PF01261">
    <property type="entry name" value="AP_endonuc_2"/>
    <property type="match status" value="1"/>
</dbReference>
<dbReference type="GO" id="GO:0016853">
    <property type="term" value="F:isomerase activity"/>
    <property type="evidence" value="ECO:0007669"/>
    <property type="project" value="UniProtKB-KW"/>
</dbReference>
<dbReference type="PANTHER" id="PTHR12110">
    <property type="entry name" value="HYDROXYPYRUVATE ISOMERASE"/>
    <property type="match status" value="1"/>
</dbReference>
<dbReference type="RefSeq" id="WP_011918186.1">
    <property type="nucleotide sequence ID" value="NC_009437.1"/>
</dbReference>
<dbReference type="Proteomes" id="UP000000256">
    <property type="component" value="Chromosome"/>
</dbReference>
<dbReference type="InterPro" id="IPR036237">
    <property type="entry name" value="Xyl_isomerase-like_sf"/>
</dbReference>
<sequence>MKISFSTVGCPNFTWDEIIATAKDFGYDGIELRGICDELEVYRASPFTGDNLRLTKKRLDDLNLEISCISTSCYLFDKKAKDATIEAAEKHMRLAKELGCKYIRVLGDEWITPGENVDEEFVKEMLCMLCEIAKSYDVDVLIETNGIWANSQKLAALLEKVPYQNVGVVWDIHHPYRFFNEDVGYTYSNLKEYIKHVHVKDSKIENGKLVFKMIGEGDVPIDKAINLLIKDNYTGYISLEWVKRWFSELEEPGVVFLGFINKIKALLNKINK</sequence>
<organism evidence="2 3">
    <name type="scientific">Caldicellulosiruptor saccharolyticus (strain ATCC 43494 / DSM 8903 / Tp8T 6331)</name>
    <dbReference type="NCBI Taxonomy" id="351627"/>
    <lineage>
        <taxon>Bacteria</taxon>
        <taxon>Bacillati</taxon>
        <taxon>Bacillota</taxon>
        <taxon>Bacillota incertae sedis</taxon>
        <taxon>Caldicellulosiruptorales</taxon>
        <taxon>Caldicellulosiruptoraceae</taxon>
        <taxon>Caldicellulosiruptor</taxon>
    </lineage>
</organism>
<dbReference type="STRING" id="351627.Csac_2701"/>
<dbReference type="KEGG" id="csc:Csac_2701"/>
<gene>
    <name evidence="2" type="ordered locus">Csac_2701</name>
</gene>
<feature type="domain" description="Xylose isomerase-like TIM barrel" evidence="1">
    <location>
        <begin position="20"/>
        <end position="245"/>
    </location>
</feature>
<protein>
    <submittedName>
        <fullName evidence="2">Xylose isomerase domain protein TIM barrel</fullName>
    </submittedName>
</protein>
<dbReference type="InterPro" id="IPR013022">
    <property type="entry name" value="Xyl_isomerase-like_TIM-brl"/>
</dbReference>
<dbReference type="AlphaFoldDB" id="A4XMY5"/>
<evidence type="ECO:0000313" key="2">
    <source>
        <dbReference type="EMBL" id="ABP68270.1"/>
    </source>
</evidence>
<proteinExistence type="predicted"/>
<evidence type="ECO:0000259" key="1">
    <source>
        <dbReference type="Pfam" id="PF01261"/>
    </source>
</evidence>
<keyword evidence="2" id="KW-0413">Isomerase</keyword>
<dbReference type="InterPro" id="IPR050312">
    <property type="entry name" value="IolE/XylAMocC-like"/>
</dbReference>
<reference evidence="2 3" key="1">
    <citation type="journal article" date="2008" name="Appl. Environ. Microbiol.">
        <title>Hydrogenomics of the extremely thermophilic bacterium Caldicellulosiruptor saccharolyticus.</title>
        <authorList>
            <person name="van de Werken H.J."/>
            <person name="Verhaart M.R."/>
            <person name="VanFossen A.L."/>
            <person name="Willquist K."/>
            <person name="Lewis D.L."/>
            <person name="Nichols J.D."/>
            <person name="Goorissen H.P."/>
            <person name="Mongodin E.F."/>
            <person name="Nelson K.E."/>
            <person name="van Niel E.W."/>
            <person name="Stams A.J."/>
            <person name="Ward D.E."/>
            <person name="de Vos W.M."/>
            <person name="van der Oost J."/>
            <person name="Kelly R.M."/>
            <person name="Kengen S.W."/>
        </authorList>
    </citation>
    <scope>NUCLEOTIDE SEQUENCE [LARGE SCALE GENOMIC DNA]</scope>
    <source>
        <strain evidence="3">ATCC 43494 / DSM 8903 / Tp8T 6331</strain>
    </source>
</reference>
<dbReference type="HOGENOM" id="CLU_050006_6_3_9"/>
<accession>A4XMY5</accession>
<keyword evidence="3" id="KW-1185">Reference proteome</keyword>
<dbReference type="EMBL" id="CP000679">
    <property type="protein sequence ID" value="ABP68270.1"/>
    <property type="molecule type" value="Genomic_DNA"/>
</dbReference>
<evidence type="ECO:0000313" key="3">
    <source>
        <dbReference type="Proteomes" id="UP000000256"/>
    </source>
</evidence>